<dbReference type="FunFam" id="1.20.140.10:FF:000018">
    <property type="entry name" value="Acyl-CoA dehydrogenase family member 10"/>
    <property type="match status" value="1"/>
</dbReference>
<dbReference type="InterPro" id="IPR046373">
    <property type="entry name" value="Acyl-CoA_Oxase/DH_mid-dom_sf"/>
</dbReference>
<evidence type="ECO:0000256" key="7">
    <source>
        <dbReference type="SAM" id="Coils"/>
    </source>
</evidence>
<evidence type="ECO:0000256" key="4">
    <source>
        <dbReference type="ARBA" id="ARBA00022827"/>
    </source>
</evidence>
<dbReference type="FunFam" id="2.40.110.10:FF:000002">
    <property type="entry name" value="Acyl-CoA dehydrogenase fadE12"/>
    <property type="match status" value="1"/>
</dbReference>
<dbReference type="Pfam" id="PF00441">
    <property type="entry name" value="Acyl-CoA_dh_1"/>
    <property type="match status" value="1"/>
</dbReference>
<reference evidence="12" key="2">
    <citation type="submission" date="2025-09" db="UniProtKB">
        <authorList>
            <consortium name="Ensembl"/>
        </authorList>
    </citation>
    <scope>IDENTIFICATION</scope>
</reference>
<keyword evidence="13" id="KW-1185">Reference proteome</keyword>
<accession>A0A8C5MTD8</accession>
<dbReference type="SFLD" id="SFLDG01129">
    <property type="entry name" value="C1.5:_HAD__Beta-PGM__Phosphata"/>
    <property type="match status" value="1"/>
</dbReference>
<dbReference type="InterPro" id="IPR009075">
    <property type="entry name" value="AcylCo_DH/oxidase_C"/>
</dbReference>
<keyword evidence="4" id="KW-0274">FAD</keyword>
<dbReference type="InterPro" id="IPR052898">
    <property type="entry name" value="ACAD10-like"/>
</dbReference>
<keyword evidence="6" id="KW-0560">Oxidoreductase</keyword>
<dbReference type="Gene3D" id="3.40.50.1000">
    <property type="entry name" value="HAD superfamily/HAD-like"/>
    <property type="match status" value="1"/>
</dbReference>
<comment type="cofactor">
    <cofactor evidence="1">
        <name>FAD</name>
        <dbReference type="ChEBI" id="CHEBI:57692"/>
    </cofactor>
</comment>
<dbReference type="PANTHER" id="PTHR47829:SF3">
    <property type="entry name" value="AMINOGLYCOSIDE PHOSPHOTRANSFERASE DOMAIN-CONTAINING PROTEIN"/>
    <property type="match status" value="1"/>
</dbReference>
<evidence type="ECO:0000259" key="9">
    <source>
        <dbReference type="Pfam" id="PF01636"/>
    </source>
</evidence>
<dbReference type="SFLD" id="SFLDS00003">
    <property type="entry name" value="Haloacid_Dehalogenase"/>
    <property type="match status" value="1"/>
</dbReference>
<dbReference type="GO" id="GO:0016627">
    <property type="term" value="F:oxidoreductase activity, acting on the CH-CH group of donors"/>
    <property type="evidence" value="ECO:0007669"/>
    <property type="project" value="InterPro"/>
</dbReference>
<feature type="coiled-coil region" evidence="7">
    <location>
        <begin position="301"/>
        <end position="328"/>
    </location>
</feature>
<evidence type="ECO:0000256" key="1">
    <source>
        <dbReference type="ARBA" id="ARBA00001974"/>
    </source>
</evidence>
<dbReference type="InterPro" id="IPR013786">
    <property type="entry name" value="AcylCoA_DH/ox_N"/>
</dbReference>
<dbReference type="InterPro" id="IPR023198">
    <property type="entry name" value="PGP-like_dom2"/>
</dbReference>
<dbReference type="Ensembl" id="ENSLLET00000019421.1">
    <property type="protein sequence ID" value="ENSLLEP00000018686.1"/>
    <property type="gene ID" value="ENSLLEG00000011857.1"/>
</dbReference>
<dbReference type="NCBIfam" id="TIGR01509">
    <property type="entry name" value="HAD-SF-IA-v3"/>
    <property type="match status" value="1"/>
</dbReference>
<keyword evidence="5" id="KW-0007">Acetylation</keyword>
<dbReference type="SUPFAM" id="SSF56112">
    <property type="entry name" value="Protein kinase-like (PK-like)"/>
    <property type="match status" value="1"/>
</dbReference>
<dbReference type="AlphaFoldDB" id="A0A8C5MTD8"/>
<dbReference type="Pfam" id="PF01636">
    <property type="entry name" value="APH"/>
    <property type="match status" value="1"/>
</dbReference>
<dbReference type="Gene3D" id="1.10.150.240">
    <property type="entry name" value="Putative phosphatase, domain 2"/>
    <property type="match status" value="1"/>
</dbReference>
<evidence type="ECO:0000313" key="13">
    <source>
        <dbReference type="Proteomes" id="UP000694569"/>
    </source>
</evidence>
<dbReference type="Pfam" id="PF02771">
    <property type="entry name" value="Acyl-CoA_dh_N"/>
    <property type="match status" value="1"/>
</dbReference>
<dbReference type="Proteomes" id="UP000694569">
    <property type="component" value="Unplaced"/>
</dbReference>
<dbReference type="InterPro" id="IPR006091">
    <property type="entry name" value="Acyl-CoA_Oxase/DH_mid-dom"/>
</dbReference>
<gene>
    <name evidence="12" type="primary">ACAD10</name>
</gene>
<dbReference type="SUPFAM" id="SSF47203">
    <property type="entry name" value="Acyl-CoA dehydrogenase C-terminal domain-like"/>
    <property type="match status" value="1"/>
</dbReference>
<organism evidence="12 13">
    <name type="scientific">Leptobrachium leishanense</name>
    <name type="common">Leishan spiny toad</name>
    <dbReference type="NCBI Taxonomy" id="445787"/>
    <lineage>
        <taxon>Eukaryota</taxon>
        <taxon>Metazoa</taxon>
        <taxon>Chordata</taxon>
        <taxon>Craniata</taxon>
        <taxon>Vertebrata</taxon>
        <taxon>Euteleostomi</taxon>
        <taxon>Amphibia</taxon>
        <taxon>Batrachia</taxon>
        <taxon>Anura</taxon>
        <taxon>Pelobatoidea</taxon>
        <taxon>Megophryidae</taxon>
        <taxon>Leptobrachium</taxon>
    </lineage>
</organism>
<reference evidence="12" key="1">
    <citation type="submission" date="2025-08" db="UniProtKB">
        <authorList>
            <consortium name="Ensembl"/>
        </authorList>
    </citation>
    <scope>IDENTIFICATION</scope>
</reference>
<dbReference type="InterPro" id="IPR036250">
    <property type="entry name" value="AcylCo_DH-like_C"/>
</dbReference>
<evidence type="ECO:0000259" key="8">
    <source>
        <dbReference type="Pfam" id="PF00441"/>
    </source>
</evidence>
<sequence>MGFDNRVHSNFTSAVSSVSSKIVCRGRLSPKRKLADLFAHNKDGYHTLCTLPSYQDLSEAPTSSNRAWQLVFAEGSIMLINRILNPPNSSLSKAAAVWRHVLFQKQMSMRWSHAVSCAYKAVIFDMGGVLLPSPYKMAQEWEIQNNVPVGTIKQAIRSDGDSGPWMKYMRGELTAQGFTEEFEKLCFNITGSPVPVPSFLSSLTSNHMAKQLPCMTEAIKCIRAEGLKTAVLSNNFFLHNGESFLPLDRSQFDVVVESCHERVCKPDPRIYHLCVERLGVQPQESIFLDDIGGNVKAAAQLGFSTLKVNDSEEAIEQLEKQLGFTLRNFVPNTRSVRRTMEIPRDSLKKYLENIMGETTSDPPILRQFSHGQSNPTYYIKYNEKELVLRKKPPGKLLPAAHAIEREYRVMKALGETGVPVPKVISLCEDSSIIGTPFYLMEYFSGRIFKDPALPGLDEKDRRAIYTAMNQVLCKIHSVDIKAAGLEDYGKHDAYVKRQVQTWSKQYRSSETRSIPDMERLIEWLPQHLPKDQRTSVVHGDYRLDNLIFHPHKLEVIGVLDWELSTLGDPISDVAYNCMVYSLPQDLPIQKGLKHYNLSEMGIPSAEEYFDQYCANMGIPRVSNWNFYMAFSFFRVAAILQGVYKRSVTGQASSSDANASGKLATFMANIAWDFATKEGFQIFKSLPEGSPETPGKRSFGTWCRRLPLAQSQYKMFATSSAASSHSSPRGILIISPEGLSEKAQNLYHKLKEFLEVFVYPADQEFRNYQLSENRWTPHPLIEEFKEKAKSQGLWNLFLPLESDPEGKYGAKLTNMEYAHLCELMGTSVYAPEIFNCSAPDTGNMEVLIRYGTEEQKERWLKPLLEGHIRSCFAMTEPKVASSDATNIESSIKEDKDSYVVNGHKWWTSGALDPRCKICIFMGKTNPEANRHKQQTMILVPMDTPGITIIRPLTVYGLEDAPAGHGEIIFENVHVPKENILLGSGRGFEIAQGRLGPGRIHHCMRLIGHAERSLSLMKHRVKTRIAFGKPLAEQGTILADIAKSRAEIEQARLLVLKAAHLMDTVGNKEAALEIALIKMVAPSMAQQVVDRAIQAFGAAGLSNDFPLAQFHAWTRALRLADGPDEVHRAAVAKIELKH</sequence>
<dbReference type="Pfam" id="PF00702">
    <property type="entry name" value="Hydrolase"/>
    <property type="match status" value="1"/>
</dbReference>
<dbReference type="NCBIfam" id="TIGR02247">
    <property type="entry name" value="HAD-1A3-hyp"/>
    <property type="match status" value="1"/>
</dbReference>
<evidence type="ECO:0000256" key="6">
    <source>
        <dbReference type="ARBA" id="ARBA00023002"/>
    </source>
</evidence>
<comment type="similarity">
    <text evidence="2">Belongs to the acyl-CoA dehydrogenase family.</text>
</comment>
<proteinExistence type="inferred from homology"/>
<dbReference type="CDD" id="cd02603">
    <property type="entry name" value="HAD_sEH-N_like"/>
    <property type="match status" value="1"/>
</dbReference>
<dbReference type="GO" id="GO:0050660">
    <property type="term" value="F:flavin adenine dinucleotide binding"/>
    <property type="evidence" value="ECO:0007669"/>
    <property type="project" value="InterPro"/>
</dbReference>
<feature type="domain" description="Acyl-CoA dehydrogenase/oxidase C-terminal" evidence="8">
    <location>
        <begin position="983"/>
        <end position="1131"/>
    </location>
</feature>
<dbReference type="Gene3D" id="1.20.140.10">
    <property type="entry name" value="Butyryl-CoA Dehydrogenase, subunit A, domain 3"/>
    <property type="match status" value="1"/>
</dbReference>
<dbReference type="Gene3D" id="3.30.200.20">
    <property type="entry name" value="Phosphorylase Kinase, domain 1"/>
    <property type="match status" value="1"/>
</dbReference>
<dbReference type="GeneTree" id="ENSGT00940000161620"/>
<feature type="domain" description="Acyl-CoA oxidase/dehydrogenase middle" evidence="10">
    <location>
        <begin position="870"/>
        <end position="971"/>
    </location>
</feature>
<keyword evidence="3" id="KW-0285">Flavoprotein</keyword>
<name>A0A8C5MTD8_9ANUR</name>
<dbReference type="InterPro" id="IPR011009">
    <property type="entry name" value="Kinase-like_dom_sf"/>
</dbReference>
<dbReference type="InterPro" id="IPR023214">
    <property type="entry name" value="HAD_sf"/>
</dbReference>
<feature type="domain" description="Acyl-CoA dehydrogenase/oxidase N-terminal" evidence="11">
    <location>
        <begin position="742"/>
        <end position="865"/>
    </location>
</feature>
<protein>
    <submittedName>
        <fullName evidence="12">Acyl-CoA dehydrogenase family member 10</fullName>
    </submittedName>
</protein>
<dbReference type="InterPro" id="IPR006439">
    <property type="entry name" value="HAD-SF_hydro_IA"/>
</dbReference>
<dbReference type="InterPro" id="IPR037069">
    <property type="entry name" value="AcylCoA_DH/ox_N_sf"/>
</dbReference>
<dbReference type="Gene3D" id="2.40.110.10">
    <property type="entry name" value="Butyryl-CoA Dehydrogenase, subunit A, domain 2"/>
    <property type="match status" value="1"/>
</dbReference>
<dbReference type="CDD" id="cd05154">
    <property type="entry name" value="ACAD10_11_N-like"/>
    <property type="match status" value="1"/>
</dbReference>
<evidence type="ECO:0000256" key="3">
    <source>
        <dbReference type="ARBA" id="ARBA00022630"/>
    </source>
</evidence>
<dbReference type="OrthoDB" id="434771at2759"/>
<feature type="domain" description="Aminoglycoside phosphotransferase" evidence="9">
    <location>
        <begin position="365"/>
        <end position="595"/>
    </location>
</feature>
<dbReference type="InterPro" id="IPR041726">
    <property type="entry name" value="ACAD10_11_N"/>
</dbReference>
<dbReference type="InterPro" id="IPR009100">
    <property type="entry name" value="AcylCoA_DH/oxidase_NM_dom_sf"/>
</dbReference>
<dbReference type="InterPro" id="IPR036412">
    <property type="entry name" value="HAD-like_sf"/>
</dbReference>
<dbReference type="Gene3D" id="1.10.540.10">
    <property type="entry name" value="Acyl-CoA dehydrogenase/oxidase, N-terminal domain"/>
    <property type="match status" value="1"/>
</dbReference>
<dbReference type="PRINTS" id="PR00413">
    <property type="entry name" value="HADHALOGNASE"/>
</dbReference>
<evidence type="ECO:0000313" key="12">
    <source>
        <dbReference type="Ensembl" id="ENSLLEP00000018686.1"/>
    </source>
</evidence>
<keyword evidence="7" id="KW-0175">Coiled coil</keyword>
<evidence type="ECO:0000259" key="11">
    <source>
        <dbReference type="Pfam" id="PF02771"/>
    </source>
</evidence>
<evidence type="ECO:0000256" key="2">
    <source>
        <dbReference type="ARBA" id="ARBA00009347"/>
    </source>
</evidence>
<dbReference type="Pfam" id="PF02770">
    <property type="entry name" value="Acyl-CoA_dh_M"/>
    <property type="match status" value="1"/>
</dbReference>
<dbReference type="InterPro" id="IPR002575">
    <property type="entry name" value="Aminoglycoside_PTrfase"/>
</dbReference>
<dbReference type="Gene3D" id="3.90.1200.10">
    <property type="match status" value="1"/>
</dbReference>
<dbReference type="SUPFAM" id="SSF56645">
    <property type="entry name" value="Acyl-CoA dehydrogenase NM domain-like"/>
    <property type="match status" value="1"/>
</dbReference>
<dbReference type="SUPFAM" id="SSF56784">
    <property type="entry name" value="HAD-like"/>
    <property type="match status" value="1"/>
</dbReference>
<evidence type="ECO:0000256" key="5">
    <source>
        <dbReference type="ARBA" id="ARBA00022990"/>
    </source>
</evidence>
<dbReference type="PANTHER" id="PTHR47829">
    <property type="entry name" value="HYDROLASE, PUTATIVE (AFU_ORTHOLOGUE AFUA_1G12880)-RELATED"/>
    <property type="match status" value="1"/>
</dbReference>
<evidence type="ECO:0000259" key="10">
    <source>
        <dbReference type="Pfam" id="PF02770"/>
    </source>
</evidence>
<dbReference type="InterPro" id="IPR011945">
    <property type="entry name" value="HAD-SF_ppase_IA/epoxid_hydro_N"/>
</dbReference>